<geneLocation type="plasmid" evidence="4 5">
    <name>pSERP</name>
</geneLocation>
<evidence type="ECO:0000259" key="3">
    <source>
        <dbReference type="Pfam" id="PF18008"/>
    </source>
</evidence>
<dbReference type="InterPro" id="IPR010724">
    <property type="entry name" value="RepA_N"/>
</dbReference>
<dbReference type="Pfam" id="PF06970">
    <property type="entry name" value="RepA_N"/>
    <property type="match status" value="1"/>
</dbReference>
<evidence type="ECO:0000313" key="5">
    <source>
        <dbReference type="Proteomes" id="UP000000531"/>
    </source>
</evidence>
<dbReference type="AlphaFoldDB" id="Q5HS39"/>
<dbReference type="KEGG" id="ser:SEA0033"/>
<feature type="domain" description="Replication initiator protein A C-terminal" evidence="3">
    <location>
        <begin position="243"/>
        <end position="328"/>
    </location>
</feature>
<evidence type="ECO:0000256" key="1">
    <source>
        <dbReference type="SAM" id="MobiDB-lite"/>
    </source>
</evidence>
<dbReference type="Pfam" id="PF18008">
    <property type="entry name" value="Bac_RepA_C"/>
    <property type="match status" value="1"/>
</dbReference>
<name>Q5HS39_STAEQ</name>
<proteinExistence type="predicted"/>
<organism evidence="4 5">
    <name type="scientific">Staphylococcus epidermidis (strain ATCC 35984 / DSM 28319 / BCRC 17069 / CCUG 31568 / BM 3577 / RP62A)</name>
    <dbReference type="NCBI Taxonomy" id="176279"/>
    <lineage>
        <taxon>Bacteria</taxon>
        <taxon>Bacillati</taxon>
        <taxon>Bacillota</taxon>
        <taxon>Bacilli</taxon>
        <taxon>Bacillales</taxon>
        <taxon>Staphylococcaceae</taxon>
        <taxon>Staphylococcus</taxon>
    </lineage>
</organism>
<dbReference type="HOGENOM" id="CLU_051810_0_0_9"/>
<feature type="region of interest" description="Disordered" evidence="1">
    <location>
        <begin position="163"/>
        <end position="229"/>
    </location>
</feature>
<accession>Q5HS39</accession>
<keyword evidence="5" id="KW-1185">Reference proteome</keyword>
<dbReference type="InterPro" id="IPR041151">
    <property type="entry name" value="Bac_RepA_C"/>
</dbReference>
<gene>
    <name evidence="4" type="primary">repA</name>
    <name evidence="4" type="ordered locus">SEA0033</name>
</gene>
<feature type="compositionally biased region" description="Low complexity" evidence="1">
    <location>
        <begin position="217"/>
        <end position="229"/>
    </location>
</feature>
<protein>
    <submittedName>
        <fullName evidence="4">Replication-associated protein RepA</fullName>
    </submittedName>
</protein>
<dbReference type="EMBL" id="CP000028">
    <property type="protein sequence ID" value="AAW52774.1"/>
    <property type="molecule type" value="Genomic_DNA"/>
</dbReference>
<dbReference type="Proteomes" id="UP000000531">
    <property type="component" value="Plasmid pSERP"/>
</dbReference>
<sequence>MQVKKLCGFVMFYYLYSNLIGKRFFIMSRKNIKNQASQNFYMLHKALFVNEKYKKLSDSAKVTYAILNDRVSLSIKNNWVDDNGDIYFIFTNESLQNILDKSKNTITKIKKELQAVGLLEQIRTGFNKPNKLYLHDIETNISVEKSIQSSSITYNDKESQNLGLQNPEIWDSRNSKFGTPESQILDPNDTDYNDTDYIKTESNDTDDLNDKKLTYPNNHTNHSNHDNSNFNNEALKFQLLEELPQSIQNYLSNFEVTEIEIIKTVLLKAKTSFNNTIDSYYLLEDMEIEILHVLKRFKAILIQKNETVEAMQGYLMKSLKSEFAEMHTLNKRRDHLPITSLFNQ</sequence>
<feature type="domain" description="Replication initiator A N-terminal" evidence="2">
    <location>
        <begin position="38"/>
        <end position="113"/>
    </location>
</feature>
<reference evidence="4 5" key="1">
    <citation type="journal article" date="2005" name="J. Bacteriol.">
        <title>Insights on evolution of virulence and resistance from the complete genome analysis of an early methicillin-resistant Staphylococcus aureus strain and a biofilm-producing methicillin-resistant Staphylococcus epidermidis strain.</title>
        <authorList>
            <person name="Gill S.R."/>
            <person name="Fouts D.E."/>
            <person name="Archer G.L."/>
            <person name="Mongodin E.F."/>
            <person name="Deboy R.T."/>
            <person name="Ravel J."/>
            <person name="Paulsen I.T."/>
            <person name="Kolonay J.F."/>
            <person name="Brinkac L."/>
            <person name="Beanan M."/>
            <person name="Dodson R.J."/>
            <person name="Daugherty S.C."/>
            <person name="Madupu R."/>
            <person name="Angiuoli S.V."/>
            <person name="Durkin A.S."/>
            <person name="Haft D.H."/>
            <person name="Vamathevan J."/>
            <person name="Khouri H."/>
            <person name="Utterback T."/>
            <person name="Lee C."/>
            <person name="Dimitrov G."/>
            <person name="Jiang L."/>
            <person name="Qin H."/>
            <person name="Weidman J."/>
            <person name="Tran K."/>
            <person name="Kang K."/>
            <person name="Hance I.R."/>
            <person name="Nelson K.E."/>
            <person name="Fraser C.M."/>
        </authorList>
    </citation>
    <scope>NUCLEOTIDE SEQUENCE [LARGE SCALE GENOMIC DNA]</scope>
    <source>
        <strain evidence="5">ATCC 35984 / RP62A</strain>
        <plasmid evidence="5">pSERP</plasmid>
    </source>
</reference>
<keyword evidence="4" id="KW-0614">Plasmid</keyword>
<feature type="compositionally biased region" description="Basic and acidic residues" evidence="1">
    <location>
        <begin position="196"/>
        <end position="213"/>
    </location>
</feature>
<evidence type="ECO:0000313" key="4">
    <source>
        <dbReference type="EMBL" id="AAW52774.1"/>
    </source>
</evidence>
<evidence type="ECO:0000259" key="2">
    <source>
        <dbReference type="Pfam" id="PF06970"/>
    </source>
</evidence>